<evidence type="ECO:0000313" key="4">
    <source>
        <dbReference type="Proteomes" id="UP001519309"/>
    </source>
</evidence>
<organism evidence="1 3">
    <name type="scientific">Streptomyces griseochromogenes</name>
    <dbReference type="NCBI Taxonomy" id="68214"/>
    <lineage>
        <taxon>Bacteria</taxon>
        <taxon>Bacillati</taxon>
        <taxon>Actinomycetota</taxon>
        <taxon>Actinomycetes</taxon>
        <taxon>Kitasatosporales</taxon>
        <taxon>Streptomycetaceae</taxon>
        <taxon>Streptomyces</taxon>
    </lineage>
</organism>
<dbReference type="KEGG" id="sgs:AVL59_32415"/>
<protein>
    <recommendedName>
        <fullName evidence="5">Cupin</fullName>
    </recommendedName>
</protein>
<keyword evidence="4" id="KW-1185">Reference proteome</keyword>
<dbReference type="SUPFAM" id="SSF51182">
    <property type="entry name" value="RmlC-like cupins"/>
    <property type="match status" value="1"/>
</dbReference>
<dbReference type="EMBL" id="JAGGLP010000029">
    <property type="protein sequence ID" value="MBP2055437.1"/>
    <property type="molecule type" value="Genomic_DNA"/>
</dbReference>
<dbReference type="InterPro" id="IPR011051">
    <property type="entry name" value="RmlC_Cupin_sf"/>
</dbReference>
<evidence type="ECO:0008006" key="5">
    <source>
        <dbReference type="Google" id="ProtNLM"/>
    </source>
</evidence>
<name>A0A1B1B484_9ACTN</name>
<dbReference type="OrthoDB" id="2596042at2"/>
<reference evidence="2 4" key="2">
    <citation type="submission" date="2021-03" db="EMBL/GenBank/DDBJ databases">
        <title>Genomic Encyclopedia of Type Strains, Phase IV (KMG-IV): sequencing the most valuable type-strain genomes for metagenomic binning, comparative biology and taxonomic classification.</title>
        <authorList>
            <person name="Goeker M."/>
        </authorList>
    </citation>
    <scope>NUCLEOTIDE SEQUENCE [LARGE SCALE GENOMIC DNA]</scope>
    <source>
        <strain evidence="2 4">DSM 40499</strain>
    </source>
</reference>
<proteinExistence type="predicted"/>
<dbReference type="Proteomes" id="UP000092659">
    <property type="component" value="Chromosome"/>
</dbReference>
<dbReference type="RefSeq" id="WP_067311731.1">
    <property type="nucleotide sequence ID" value="NZ_CP016279.1"/>
</dbReference>
<evidence type="ECO:0000313" key="1">
    <source>
        <dbReference type="EMBL" id="ANP53624.1"/>
    </source>
</evidence>
<accession>A0A1B1B484</accession>
<dbReference type="Proteomes" id="UP001519309">
    <property type="component" value="Unassembled WGS sequence"/>
</dbReference>
<reference evidence="1 3" key="1">
    <citation type="submission" date="2016-06" db="EMBL/GenBank/DDBJ databases">
        <title>Complete genome sequence of Streptomyces griseochromogenes ATCC 14511, the Blasticidin S producer.</title>
        <authorList>
            <person name="Wu L."/>
        </authorList>
    </citation>
    <scope>NUCLEOTIDE SEQUENCE [LARGE SCALE GENOMIC DNA]</scope>
    <source>
        <strain evidence="1 3">ATCC 14511</strain>
    </source>
</reference>
<sequence>MKSVQIIPGLAVDEEMFNAAVTGLAAHLPDEHLTWDRFTSESNWTLIPDLDGVGYKAELLLRREAECTAKINLWLGPDLRDGAAPKPHNHPWEFTAFILLGGYTEQRYEVVDGKVTSTTQVHQAGGQNHLPLTTFHEVTAIAEPGRTLTLMVCGAGRKGEWGYIDLESGEFEANQPDPGFRARLVAINPRLR</sequence>
<evidence type="ECO:0000313" key="3">
    <source>
        <dbReference type="Proteomes" id="UP000092659"/>
    </source>
</evidence>
<dbReference type="AlphaFoldDB" id="A0A1B1B484"/>
<evidence type="ECO:0000313" key="2">
    <source>
        <dbReference type="EMBL" id="MBP2055437.1"/>
    </source>
</evidence>
<gene>
    <name evidence="1" type="ORF">AVL59_32415</name>
    <name evidence="2" type="ORF">J2Z21_008451</name>
</gene>
<dbReference type="EMBL" id="CP016279">
    <property type="protein sequence ID" value="ANP53624.1"/>
    <property type="molecule type" value="Genomic_DNA"/>
</dbReference>